<proteinExistence type="inferred from homology"/>
<dbReference type="RefSeq" id="WP_133643660.1">
    <property type="nucleotide sequence ID" value="NZ_SNYI01000002.1"/>
</dbReference>
<organism evidence="3 4">
    <name type="scientific">Zeaxanthinibacter enoshimensis</name>
    <dbReference type="NCBI Taxonomy" id="392009"/>
    <lineage>
        <taxon>Bacteria</taxon>
        <taxon>Pseudomonadati</taxon>
        <taxon>Bacteroidota</taxon>
        <taxon>Flavobacteriia</taxon>
        <taxon>Flavobacteriales</taxon>
        <taxon>Flavobacteriaceae</taxon>
        <taxon>Zeaxanthinibacter</taxon>
    </lineage>
</organism>
<dbReference type="GO" id="GO:0008270">
    <property type="term" value="F:zinc ion binding"/>
    <property type="evidence" value="ECO:0007669"/>
    <property type="project" value="InterPro"/>
</dbReference>
<accession>A0A4R6TJK7</accession>
<dbReference type="GO" id="GO:0004181">
    <property type="term" value="F:metallocarboxypeptidase activity"/>
    <property type="evidence" value="ECO:0007669"/>
    <property type="project" value="InterPro"/>
</dbReference>
<dbReference type="EMBL" id="SNYI01000002">
    <property type="protein sequence ID" value="TDQ30777.1"/>
    <property type="molecule type" value="Genomic_DNA"/>
</dbReference>
<dbReference type="AlphaFoldDB" id="A0A4R6TJK7"/>
<dbReference type="PROSITE" id="PS51257">
    <property type="entry name" value="PROKAR_LIPOPROTEIN"/>
    <property type="match status" value="1"/>
</dbReference>
<evidence type="ECO:0000313" key="4">
    <source>
        <dbReference type="Proteomes" id="UP000295468"/>
    </source>
</evidence>
<dbReference type="PROSITE" id="PS52035">
    <property type="entry name" value="PEPTIDASE_M14"/>
    <property type="match status" value="1"/>
</dbReference>
<gene>
    <name evidence="3" type="ORF">CLV82_1466</name>
</gene>
<keyword evidence="3" id="KW-0121">Carboxypeptidase</keyword>
<dbReference type="CDD" id="cd06241">
    <property type="entry name" value="M14-like"/>
    <property type="match status" value="1"/>
</dbReference>
<sequence>MRYLIIPVLIFFFISCETEKENKTDDFTTHFENSSGNETATYLQVIEFYIRLAREFPEVNVQTIGQTDSGRPLHLVTLNPESDFNFRKLQQEKLVIFINNGIHPGESDGIDASMMLFRDYATGKLELPENTIIVTIPVYNVGGALNRNNSSRANQEGPESYGFRGNAKNFDLNRDFIKSDSKNSRTFAQIFHLVKPDIFIDTHVSNGADYQYTLTHLFTQHDKMGHPLGSFLHAQWRPGIENALKESGEEITPYVNVYNKPPDSGFSQFMDYPRYSTGYTTLWNTLGLMIETHMLKPYKERVTATYLMLKTIVEYSASESAMIKDLRNKAFEEQLLLENYPIRWELDTTQTRTLQFRGYEADTIPSQVTGLPRLKYNREQPFTKELPYMDRYVPTDSVSIPEAYIVPRPWEEVRELLDLNKVNYTVLQKDTTMAVESYRITAYQTRTSPYEGHYPHFDTRTETRLVTKTFGEGDLLVPTAQPALRYLVETLEPGAPDSFFNWNFFDAILQRKEGFSSYVFEDAAAKILEMNPGLAREFREKKETDAGFAADSYAQLNWIYERSPYYEAAHMQYPVYRIPKK</sequence>
<feature type="domain" description="Peptidase M14" evidence="2">
    <location>
        <begin position="38"/>
        <end position="316"/>
    </location>
</feature>
<name>A0A4R6TJK7_9FLAO</name>
<comment type="caution">
    <text evidence="3">The sequence shown here is derived from an EMBL/GenBank/DDBJ whole genome shotgun (WGS) entry which is preliminary data.</text>
</comment>
<dbReference type="Proteomes" id="UP000295468">
    <property type="component" value="Unassembled WGS sequence"/>
</dbReference>
<keyword evidence="3" id="KW-0645">Protease</keyword>
<evidence type="ECO:0000259" key="2">
    <source>
        <dbReference type="PROSITE" id="PS52035"/>
    </source>
</evidence>
<comment type="similarity">
    <text evidence="1">Belongs to the peptidase M14 family.</text>
</comment>
<keyword evidence="3" id="KW-0378">Hydrolase</keyword>
<dbReference type="Pfam" id="PF00246">
    <property type="entry name" value="Peptidase_M14"/>
    <property type="match status" value="1"/>
</dbReference>
<evidence type="ECO:0000256" key="1">
    <source>
        <dbReference type="PROSITE-ProRule" id="PRU01379"/>
    </source>
</evidence>
<dbReference type="InterPro" id="IPR000834">
    <property type="entry name" value="Peptidase_M14"/>
</dbReference>
<protein>
    <submittedName>
        <fullName evidence="3">Zinc carboxypeptidase</fullName>
    </submittedName>
</protein>
<dbReference type="Gene3D" id="3.40.630.10">
    <property type="entry name" value="Zn peptidases"/>
    <property type="match status" value="1"/>
</dbReference>
<dbReference type="SUPFAM" id="SSF53187">
    <property type="entry name" value="Zn-dependent exopeptidases"/>
    <property type="match status" value="1"/>
</dbReference>
<dbReference type="GO" id="GO:0006508">
    <property type="term" value="P:proteolysis"/>
    <property type="evidence" value="ECO:0007669"/>
    <property type="project" value="InterPro"/>
</dbReference>
<comment type="caution">
    <text evidence="1">Lacks conserved residue(s) required for the propagation of feature annotation.</text>
</comment>
<evidence type="ECO:0000313" key="3">
    <source>
        <dbReference type="EMBL" id="TDQ30777.1"/>
    </source>
</evidence>
<reference evidence="3 4" key="1">
    <citation type="submission" date="2019-03" db="EMBL/GenBank/DDBJ databases">
        <title>Genomic Encyclopedia of Archaeal and Bacterial Type Strains, Phase II (KMG-II): from individual species to whole genera.</title>
        <authorList>
            <person name="Goeker M."/>
        </authorList>
    </citation>
    <scope>NUCLEOTIDE SEQUENCE [LARGE SCALE GENOMIC DNA]</scope>
    <source>
        <strain evidence="3 4">DSM 18435</strain>
    </source>
</reference>
<dbReference type="OrthoDB" id="9767214at2"/>
<keyword evidence="4" id="KW-1185">Reference proteome</keyword>